<dbReference type="Proteomes" id="UP000187209">
    <property type="component" value="Unassembled WGS sequence"/>
</dbReference>
<feature type="chain" id="PRO_5012729269" evidence="2">
    <location>
        <begin position="16"/>
        <end position="95"/>
    </location>
</feature>
<keyword evidence="1" id="KW-0472">Membrane</keyword>
<organism evidence="3 4">
    <name type="scientific">Stentor coeruleus</name>
    <dbReference type="NCBI Taxonomy" id="5963"/>
    <lineage>
        <taxon>Eukaryota</taxon>
        <taxon>Sar</taxon>
        <taxon>Alveolata</taxon>
        <taxon>Ciliophora</taxon>
        <taxon>Postciliodesmatophora</taxon>
        <taxon>Heterotrichea</taxon>
        <taxon>Heterotrichida</taxon>
        <taxon>Stentoridae</taxon>
        <taxon>Stentor</taxon>
    </lineage>
</organism>
<keyword evidence="1" id="KW-1133">Transmembrane helix</keyword>
<keyword evidence="4" id="KW-1185">Reference proteome</keyword>
<protein>
    <submittedName>
        <fullName evidence="3">Uncharacterized protein</fullName>
    </submittedName>
</protein>
<sequence length="95" mass="10993">MVNILFWTFFQLVFGFKKYPDKLDIRDSEANACQDGGCEFCCLSTFKCGSLEECQARQRPYVILEILFWTSTAVCAYIIVWMCYMKGKGVNSRNT</sequence>
<comment type="caution">
    <text evidence="3">The sequence shown here is derived from an EMBL/GenBank/DDBJ whole genome shotgun (WGS) entry which is preliminary data.</text>
</comment>
<evidence type="ECO:0000256" key="1">
    <source>
        <dbReference type="SAM" id="Phobius"/>
    </source>
</evidence>
<evidence type="ECO:0000256" key="2">
    <source>
        <dbReference type="SAM" id="SignalP"/>
    </source>
</evidence>
<dbReference type="AlphaFoldDB" id="A0A1R2D2M2"/>
<accession>A0A1R2D2M2</accession>
<keyword evidence="1" id="KW-0812">Transmembrane</keyword>
<name>A0A1R2D2M2_9CILI</name>
<feature type="signal peptide" evidence="2">
    <location>
        <begin position="1"/>
        <end position="15"/>
    </location>
</feature>
<proteinExistence type="predicted"/>
<evidence type="ECO:0000313" key="3">
    <source>
        <dbReference type="EMBL" id="OMJ95493.1"/>
    </source>
</evidence>
<keyword evidence="2" id="KW-0732">Signal</keyword>
<reference evidence="3 4" key="1">
    <citation type="submission" date="2016-11" db="EMBL/GenBank/DDBJ databases">
        <title>The macronuclear genome of Stentor coeruleus: a giant cell with tiny introns.</title>
        <authorList>
            <person name="Slabodnick M."/>
            <person name="Ruby J.G."/>
            <person name="Reiff S.B."/>
            <person name="Swart E.C."/>
            <person name="Gosai S."/>
            <person name="Prabakaran S."/>
            <person name="Witkowska E."/>
            <person name="Larue G.E."/>
            <person name="Fisher S."/>
            <person name="Freeman R.M."/>
            <person name="Gunawardena J."/>
            <person name="Chu W."/>
            <person name="Stover N.A."/>
            <person name="Gregory B.D."/>
            <person name="Nowacki M."/>
            <person name="Derisi J."/>
            <person name="Roy S.W."/>
            <person name="Marshall W.F."/>
            <person name="Sood P."/>
        </authorList>
    </citation>
    <scope>NUCLEOTIDE SEQUENCE [LARGE SCALE GENOMIC DNA]</scope>
    <source>
        <strain evidence="3">WM001</strain>
    </source>
</reference>
<evidence type="ECO:0000313" key="4">
    <source>
        <dbReference type="Proteomes" id="UP000187209"/>
    </source>
</evidence>
<feature type="transmembrane region" description="Helical" evidence="1">
    <location>
        <begin position="66"/>
        <end position="84"/>
    </location>
</feature>
<dbReference type="EMBL" id="MPUH01000011">
    <property type="protein sequence ID" value="OMJ95493.1"/>
    <property type="molecule type" value="Genomic_DNA"/>
</dbReference>
<gene>
    <name evidence="3" type="ORF">SteCoe_1087</name>
</gene>